<feature type="signal peptide" evidence="1">
    <location>
        <begin position="1"/>
        <end position="22"/>
    </location>
</feature>
<evidence type="ECO:0000313" key="2">
    <source>
        <dbReference type="EMBL" id="KAK7099338.1"/>
    </source>
</evidence>
<reference evidence="2 3" key="1">
    <citation type="submission" date="2024-02" db="EMBL/GenBank/DDBJ databases">
        <title>Chromosome-scale genome assembly of the rough periwinkle Littorina saxatilis.</title>
        <authorList>
            <person name="De Jode A."/>
            <person name="Faria R."/>
            <person name="Formenti G."/>
            <person name="Sims Y."/>
            <person name="Smith T.P."/>
            <person name="Tracey A."/>
            <person name="Wood J.M.D."/>
            <person name="Zagrodzka Z.B."/>
            <person name="Johannesson K."/>
            <person name="Butlin R.K."/>
            <person name="Leder E.H."/>
        </authorList>
    </citation>
    <scope>NUCLEOTIDE SEQUENCE [LARGE SCALE GENOMIC DNA]</scope>
    <source>
        <strain evidence="2">Snail1</strain>
        <tissue evidence="2">Muscle</tissue>
    </source>
</reference>
<organism evidence="2 3">
    <name type="scientific">Littorina saxatilis</name>
    <dbReference type="NCBI Taxonomy" id="31220"/>
    <lineage>
        <taxon>Eukaryota</taxon>
        <taxon>Metazoa</taxon>
        <taxon>Spiralia</taxon>
        <taxon>Lophotrochozoa</taxon>
        <taxon>Mollusca</taxon>
        <taxon>Gastropoda</taxon>
        <taxon>Caenogastropoda</taxon>
        <taxon>Littorinimorpha</taxon>
        <taxon>Littorinoidea</taxon>
        <taxon>Littorinidae</taxon>
        <taxon>Littorina</taxon>
    </lineage>
</organism>
<dbReference type="Proteomes" id="UP001374579">
    <property type="component" value="Unassembled WGS sequence"/>
</dbReference>
<sequence length="106" mass="11449">MQGTLFNFIIFAGVFLLEFARANNTCDITQVNTCAMSILQSGVLQRFQNINETEIDKACDEVTLTLNCITTAGSTCSATTLQDVQPVITAIEASDTAFCNEGECSH</sequence>
<protein>
    <submittedName>
        <fullName evidence="2">Uncharacterized protein</fullName>
    </submittedName>
</protein>
<keyword evidence="1" id="KW-0732">Signal</keyword>
<keyword evidence="3" id="KW-1185">Reference proteome</keyword>
<name>A0AAN9B536_9CAEN</name>
<proteinExistence type="predicted"/>
<evidence type="ECO:0000256" key="1">
    <source>
        <dbReference type="SAM" id="SignalP"/>
    </source>
</evidence>
<comment type="caution">
    <text evidence="2">The sequence shown here is derived from an EMBL/GenBank/DDBJ whole genome shotgun (WGS) entry which is preliminary data.</text>
</comment>
<dbReference type="EMBL" id="JBAMIC010000012">
    <property type="protein sequence ID" value="KAK7099338.1"/>
    <property type="molecule type" value="Genomic_DNA"/>
</dbReference>
<dbReference type="AlphaFoldDB" id="A0AAN9B536"/>
<evidence type="ECO:0000313" key="3">
    <source>
        <dbReference type="Proteomes" id="UP001374579"/>
    </source>
</evidence>
<accession>A0AAN9B536</accession>
<feature type="chain" id="PRO_5043013063" evidence="1">
    <location>
        <begin position="23"/>
        <end position="106"/>
    </location>
</feature>
<gene>
    <name evidence="2" type="ORF">V1264_003489</name>
</gene>